<gene>
    <name evidence="2" type="ORF">LCGC14_2424790</name>
</gene>
<proteinExistence type="predicted"/>
<dbReference type="EMBL" id="LAZR01036952">
    <property type="protein sequence ID" value="KKL23497.1"/>
    <property type="molecule type" value="Genomic_DNA"/>
</dbReference>
<feature type="transmembrane region" description="Helical" evidence="1">
    <location>
        <begin position="6"/>
        <end position="26"/>
    </location>
</feature>
<comment type="caution">
    <text evidence="2">The sequence shown here is derived from an EMBL/GenBank/DDBJ whole genome shotgun (WGS) entry which is preliminary data.</text>
</comment>
<evidence type="ECO:0000313" key="2">
    <source>
        <dbReference type="EMBL" id="KKL23497.1"/>
    </source>
</evidence>
<keyword evidence="1" id="KW-0472">Membrane</keyword>
<name>A0A0F9CAT6_9ZZZZ</name>
<reference evidence="2" key="1">
    <citation type="journal article" date="2015" name="Nature">
        <title>Complex archaea that bridge the gap between prokaryotes and eukaryotes.</title>
        <authorList>
            <person name="Spang A."/>
            <person name="Saw J.H."/>
            <person name="Jorgensen S.L."/>
            <person name="Zaremba-Niedzwiedzka K."/>
            <person name="Martijn J."/>
            <person name="Lind A.E."/>
            <person name="van Eijk R."/>
            <person name="Schleper C."/>
            <person name="Guy L."/>
            <person name="Ettema T.J."/>
        </authorList>
    </citation>
    <scope>NUCLEOTIDE SEQUENCE</scope>
</reference>
<sequence>MELGSILALIAIALIIFVMFQIHTLFTRKSEPDIIVNNYIQETEKSIDRPFGIKGSSGTGNEVPIDTLTVVKDVDGEVNLTSENLGKSDTTETISKIKILRDKK</sequence>
<protein>
    <submittedName>
        <fullName evidence="2">Uncharacterized protein</fullName>
    </submittedName>
</protein>
<evidence type="ECO:0000256" key="1">
    <source>
        <dbReference type="SAM" id="Phobius"/>
    </source>
</evidence>
<dbReference type="AlphaFoldDB" id="A0A0F9CAT6"/>
<keyword evidence="1" id="KW-0812">Transmembrane</keyword>
<accession>A0A0F9CAT6</accession>
<organism evidence="2">
    <name type="scientific">marine sediment metagenome</name>
    <dbReference type="NCBI Taxonomy" id="412755"/>
    <lineage>
        <taxon>unclassified sequences</taxon>
        <taxon>metagenomes</taxon>
        <taxon>ecological metagenomes</taxon>
    </lineage>
</organism>
<keyword evidence="1" id="KW-1133">Transmembrane helix</keyword>